<feature type="compositionally biased region" description="Polar residues" evidence="1">
    <location>
        <begin position="316"/>
        <end position="326"/>
    </location>
</feature>
<dbReference type="EMBL" id="KV700127">
    <property type="protein sequence ID" value="OCF33117.1"/>
    <property type="molecule type" value="Genomic_DNA"/>
</dbReference>
<sequence length="591" mass="67354">MARTTVSDDDMSSDASSELSDLPDQLQDDIHDDQMDKDEQEDPHAPTSPSAHSESKTRKRQRAEDEMDQLISTGNEYQAKQEKPLKPIKKKAKISEPRSKTTDGKETKNNGNGKKSGPKKKGNGEGHGKEKKKGEKKGKGQYKGKAEVDDGGADTDHEDETGEKKKKGLDAKVAIWQDIPDWGDRTDCPLLQLPVEILDLCFGLNNGLRTRDYLAVSGVSKFFREKFTSSVFHKYKVKHTNVPKPKRTGQADRIFSRTAKIQYMAPEMEHYKYGTPDHYIPAGRRQEWSEAQYTVYKEEQAKWRGKERKKAMELQRTATAENNSSHDGIRHFLQHDGRNRTILGMVRGLKDGEAPADRSQMKDASIFENTGEENEEEDQTSEGNDQSNPTRPVIRGRPSRRSKTRGWTVPETDDEQEICLKPLRRDPKTGDKIVHDYWPNSWRRKAAKSLWHTRISKTTAMTTYKVTEAQLLCLSHVVIPNAMGGKHGQHMYITAAVEALAYRAHGGPLGHEAHLIKADKAAKVRQDKIAQAKAEGTFVKKYKRHNFPHWAQFDWDFYGKHCGRYCECGGWDPENDPSMYHSAPRRKGWWW</sequence>
<evidence type="ECO:0000313" key="2">
    <source>
        <dbReference type="EMBL" id="OCF33117.1"/>
    </source>
</evidence>
<evidence type="ECO:0000256" key="1">
    <source>
        <dbReference type="SAM" id="MobiDB-lite"/>
    </source>
</evidence>
<dbReference type="AlphaFoldDB" id="A0A1B9GQ31"/>
<reference evidence="2 3" key="1">
    <citation type="submission" date="2013-07" db="EMBL/GenBank/DDBJ databases">
        <title>The Genome Sequence of Cryptococcus heveanensis BCC8398.</title>
        <authorList>
            <consortium name="The Broad Institute Genome Sequencing Platform"/>
            <person name="Cuomo C."/>
            <person name="Litvintseva A."/>
            <person name="Chen Y."/>
            <person name="Heitman J."/>
            <person name="Sun S."/>
            <person name="Springer D."/>
            <person name="Dromer F."/>
            <person name="Young S.K."/>
            <person name="Zeng Q."/>
            <person name="Gargeya S."/>
            <person name="Fitzgerald M."/>
            <person name="Abouelleil A."/>
            <person name="Alvarado L."/>
            <person name="Berlin A.M."/>
            <person name="Chapman S.B."/>
            <person name="Dewar J."/>
            <person name="Goldberg J."/>
            <person name="Griggs A."/>
            <person name="Gujja S."/>
            <person name="Hansen M."/>
            <person name="Howarth C."/>
            <person name="Imamovic A."/>
            <person name="Larimer J."/>
            <person name="McCowan C."/>
            <person name="Murphy C."/>
            <person name="Pearson M."/>
            <person name="Priest M."/>
            <person name="Roberts A."/>
            <person name="Saif S."/>
            <person name="Shea T."/>
            <person name="Sykes S."/>
            <person name="Wortman J."/>
            <person name="Nusbaum C."/>
            <person name="Birren B."/>
        </authorList>
    </citation>
    <scope>NUCLEOTIDE SEQUENCE [LARGE SCALE GENOMIC DNA]</scope>
    <source>
        <strain evidence="2 3">BCC8398</strain>
    </source>
</reference>
<reference evidence="3" key="2">
    <citation type="submission" date="2013-12" db="EMBL/GenBank/DDBJ databases">
        <title>Evolution of pathogenesis and genome organization in the Tremellales.</title>
        <authorList>
            <person name="Cuomo C."/>
            <person name="Litvintseva A."/>
            <person name="Heitman J."/>
            <person name="Chen Y."/>
            <person name="Sun S."/>
            <person name="Springer D."/>
            <person name="Dromer F."/>
            <person name="Young S."/>
            <person name="Zeng Q."/>
            <person name="Chapman S."/>
            <person name="Gujja S."/>
            <person name="Saif S."/>
            <person name="Birren B."/>
        </authorList>
    </citation>
    <scope>NUCLEOTIDE SEQUENCE [LARGE SCALE GENOMIC DNA]</scope>
    <source>
        <strain evidence="3">BCC8398</strain>
    </source>
</reference>
<accession>A0A1B9GQ31</accession>
<name>A0A1B9GQ31_9TREE</name>
<gene>
    <name evidence="2" type="ORF">I316_05162</name>
</gene>
<feature type="region of interest" description="Disordered" evidence="1">
    <location>
        <begin position="305"/>
        <end position="329"/>
    </location>
</feature>
<keyword evidence="3" id="KW-1185">Reference proteome</keyword>
<dbReference type="OrthoDB" id="68328at2759"/>
<feature type="region of interest" description="Disordered" evidence="1">
    <location>
        <begin position="1"/>
        <end position="167"/>
    </location>
</feature>
<feature type="compositionally biased region" description="Basic residues" evidence="1">
    <location>
        <begin position="129"/>
        <end position="142"/>
    </location>
</feature>
<organism evidence="2 3">
    <name type="scientific">Kwoniella heveanensis BCC8398</name>
    <dbReference type="NCBI Taxonomy" id="1296120"/>
    <lineage>
        <taxon>Eukaryota</taxon>
        <taxon>Fungi</taxon>
        <taxon>Dikarya</taxon>
        <taxon>Basidiomycota</taxon>
        <taxon>Agaricomycotina</taxon>
        <taxon>Tremellomycetes</taxon>
        <taxon>Tremellales</taxon>
        <taxon>Cryptococcaceae</taxon>
        <taxon>Kwoniella</taxon>
    </lineage>
</organism>
<feature type="compositionally biased region" description="Acidic residues" evidence="1">
    <location>
        <begin position="149"/>
        <end position="161"/>
    </location>
</feature>
<feature type="region of interest" description="Disordered" evidence="1">
    <location>
        <begin position="368"/>
        <end position="413"/>
    </location>
</feature>
<dbReference type="STRING" id="1296120.A0A1B9GQ31"/>
<feature type="compositionally biased region" description="Basic and acidic residues" evidence="1">
    <location>
        <begin position="93"/>
        <end position="108"/>
    </location>
</feature>
<feature type="compositionally biased region" description="Low complexity" evidence="1">
    <location>
        <begin position="13"/>
        <end position="25"/>
    </location>
</feature>
<feature type="compositionally biased region" description="Acidic residues" evidence="1">
    <location>
        <begin position="370"/>
        <end position="380"/>
    </location>
</feature>
<dbReference type="Proteomes" id="UP000092666">
    <property type="component" value="Unassembled WGS sequence"/>
</dbReference>
<dbReference type="CDD" id="cd21075">
    <property type="entry name" value="DBD_XPA-like"/>
    <property type="match status" value="1"/>
</dbReference>
<proteinExistence type="predicted"/>
<evidence type="ECO:0000313" key="3">
    <source>
        <dbReference type="Proteomes" id="UP000092666"/>
    </source>
</evidence>
<protein>
    <submittedName>
        <fullName evidence="2">Uncharacterized protein</fullName>
    </submittedName>
</protein>